<gene>
    <name evidence="2" type="ORF">CHS0354_012076</name>
</gene>
<evidence type="ECO:0000313" key="2">
    <source>
        <dbReference type="EMBL" id="KAK3588030.1"/>
    </source>
</evidence>
<dbReference type="EMBL" id="JAEAOA010000745">
    <property type="protein sequence ID" value="KAK3588030.1"/>
    <property type="molecule type" value="Genomic_DNA"/>
</dbReference>
<reference evidence="2" key="3">
    <citation type="submission" date="2023-05" db="EMBL/GenBank/DDBJ databases">
        <authorList>
            <person name="Smith C.H."/>
        </authorList>
    </citation>
    <scope>NUCLEOTIDE SEQUENCE</scope>
    <source>
        <strain evidence="2">CHS0354</strain>
        <tissue evidence="2">Mantle</tissue>
    </source>
</reference>
<feature type="region of interest" description="Disordered" evidence="1">
    <location>
        <begin position="1"/>
        <end position="27"/>
    </location>
</feature>
<organism evidence="2 3">
    <name type="scientific">Potamilus streckersoni</name>
    <dbReference type="NCBI Taxonomy" id="2493646"/>
    <lineage>
        <taxon>Eukaryota</taxon>
        <taxon>Metazoa</taxon>
        <taxon>Spiralia</taxon>
        <taxon>Lophotrochozoa</taxon>
        <taxon>Mollusca</taxon>
        <taxon>Bivalvia</taxon>
        <taxon>Autobranchia</taxon>
        <taxon>Heteroconchia</taxon>
        <taxon>Palaeoheterodonta</taxon>
        <taxon>Unionida</taxon>
        <taxon>Unionoidea</taxon>
        <taxon>Unionidae</taxon>
        <taxon>Ambleminae</taxon>
        <taxon>Lampsilini</taxon>
        <taxon>Potamilus</taxon>
    </lineage>
</organism>
<protein>
    <submittedName>
        <fullName evidence="2">Uncharacterized protein</fullName>
    </submittedName>
</protein>
<evidence type="ECO:0000313" key="3">
    <source>
        <dbReference type="Proteomes" id="UP001195483"/>
    </source>
</evidence>
<dbReference type="Proteomes" id="UP001195483">
    <property type="component" value="Unassembled WGS sequence"/>
</dbReference>
<reference evidence="2" key="2">
    <citation type="journal article" date="2021" name="Genome Biol. Evol.">
        <title>Developing a high-quality reference genome for a parasitic bivalve with doubly uniparental inheritance (Bivalvia: Unionida).</title>
        <authorList>
            <person name="Smith C.H."/>
        </authorList>
    </citation>
    <scope>NUCLEOTIDE SEQUENCE</scope>
    <source>
        <strain evidence="2">CHS0354</strain>
        <tissue evidence="2">Mantle</tissue>
    </source>
</reference>
<proteinExistence type="predicted"/>
<name>A0AAE0VT37_9BIVA</name>
<evidence type="ECO:0000256" key="1">
    <source>
        <dbReference type="SAM" id="MobiDB-lite"/>
    </source>
</evidence>
<keyword evidence="3" id="KW-1185">Reference proteome</keyword>
<reference evidence="2" key="1">
    <citation type="journal article" date="2021" name="Genome Biol. Evol.">
        <title>A High-Quality Reference Genome for a Parasitic Bivalve with Doubly Uniparental Inheritance (Bivalvia: Unionida).</title>
        <authorList>
            <person name="Smith C.H."/>
        </authorList>
    </citation>
    <scope>NUCLEOTIDE SEQUENCE</scope>
    <source>
        <strain evidence="2">CHS0354</strain>
    </source>
</reference>
<dbReference type="AlphaFoldDB" id="A0AAE0VT37"/>
<accession>A0AAE0VT37</accession>
<sequence>MGKCLGKISSNSAQKPPDGEQSANSVNDNIGVDNIIYQEGHLIHKEFMLKEQETKMVEIPTVVSCPFCNYFTAMHKMDENVFSCQNPKCLMNFYSEESVRGNC</sequence>
<comment type="caution">
    <text evidence="2">The sequence shown here is derived from an EMBL/GenBank/DDBJ whole genome shotgun (WGS) entry which is preliminary data.</text>
</comment>